<dbReference type="AlphaFoldDB" id="A0A183EM05"/>
<dbReference type="EMBL" id="UYRT01093991">
    <property type="protein sequence ID" value="VDN39303.1"/>
    <property type="molecule type" value="Genomic_DNA"/>
</dbReference>
<sequence>MLSLGSKRAVERFNALGAKKFSRLSRRILDAMPISKEIPFSEAEQNALLVSLHIEDISEFTYLVG</sequence>
<dbReference type="Proteomes" id="UP000271098">
    <property type="component" value="Unassembled WGS sequence"/>
</dbReference>
<reference evidence="1 2" key="2">
    <citation type="submission" date="2018-11" db="EMBL/GenBank/DDBJ databases">
        <authorList>
            <consortium name="Pathogen Informatics"/>
        </authorList>
    </citation>
    <scope>NUCLEOTIDE SEQUENCE [LARGE SCALE GENOMIC DNA]</scope>
</reference>
<evidence type="ECO:0000313" key="3">
    <source>
        <dbReference type="WBParaSite" id="GPUH_0002202301-mRNA-1"/>
    </source>
</evidence>
<dbReference type="WBParaSite" id="GPUH_0002202301-mRNA-1">
    <property type="protein sequence ID" value="GPUH_0002202301-mRNA-1"/>
    <property type="gene ID" value="GPUH_0002202301"/>
</dbReference>
<name>A0A183EM05_9BILA</name>
<evidence type="ECO:0000313" key="2">
    <source>
        <dbReference type="Proteomes" id="UP000271098"/>
    </source>
</evidence>
<evidence type="ECO:0000313" key="1">
    <source>
        <dbReference type="EMBL" id="VDN39303.1"/>
    </source>
</evidence>
<gene>
    <name evidence="1" type="ORF">GPUH_LOCUS21995</name>
</gene>
<reference evidence="3" key="1">
    <citation type="submission" date="2016-06" db="UniProtKB">
        <authorList>
            <consortium name="WormBaseParasite"/>
        </authorList>
    </citation>
    <scope>IDENTIFICATION</scope>
</reference>
<proteinExistence type="predicted"/>
<accession>A0A183EM05</accession>
<keyword evidence="2" id="KW-1185">Reference proteome</keyword>
<protein>
    <submittedName>
        <fullName evidence="3">SEC63 domain-containing protein</fullName>
    </submittedName>
</protein>
<organism evidence="3">
    <name type="scientific">Gongylonema pulchrum</name>
    <dbReference type="NCBI Taxonomy" id="637853"/>
    <lineage>
        <taxon>Eukaryota</taxon>
        <taxon>Metazoa</taxon>
        <taxon>Ecdysozoa</taxon>
        <taxon>Nematoda</taxon>
        <taxon>Chromadorea</taxon>
        <taxon>Rhabditida</taxon>
        <taxon>Spirurina</taxon>
        <taxon>Spiruromorpha</taxon>
        <taxon>Spiruroidea</taxon>
        <taxon>Gongylonematidae</taxon>
        <taxon>Gongylonema</taxon>
    </lineage>
</organism>